<evidence type="ECO:0000313" key="2">
    <source>
        <dbReference type="EMBL" id="KKO72069.1"/>
    </source>
</evidence>
<keyword evidence="4" id="KW-1185">Reference proteome</keyword>
<dbReference type="Proteomes" id="UP000292039">
    <property type="component" value="Unassembled WGS sequence"/>
</dbReference>
<dbReference type="STRING" id="206506.AAV32_06810"/>
<dbReference type="GeneID" id="99726656"/>
<feature type="domain" description="Peptidase C45 hydrolase" evidence="1">
    <location>
        <begin position="107"/>
        <end position="328"/>
    </location>
</feature>
<proteinExistence type="predicted"/>
<dbReference type="GO" id="GO:0016740">
    <property type="term" value="F:transferase activity"/>
    <property type="evidence" value="ECO:0007669"/>
    <property type="project" value="UniProtKB-KW"/>
</dbReference>
<evidence type="ECO:0000313" key="5">
    <source>
        <dbReference type="Proteomes" id="UP000292039"/>
    </source>
</evidence>
<dbReference type="PANTHER" id="PTHR34180">
    <property type="entry name" value="PEPTIDASE C45"/>
    <property type="match status" value="1"/>
</dbReference>
<dbReference type="Proteomes" id="UP000078084">
    <property type="component" value="Unassembled WGS sequence"/>
</dbReference>
<sequence>MDATPISLRGSRRDIGRALGDLARPYMAALLEQSPTWFALRRWRGHAVLDTLGAAAREYLPKQWEELCGMAEGLDMPLEDVLLWNARGDLLHKTDDGCMTVALRHADGSRWIAHNEDGDPFLTGLGRLVEIQSEDGPGFFFLYLPGSLPGHTFAANRAGLVQVVDNLRIMRGGKGVPRMMLARAVLDCRSLDEAQALLNKMPRAGGFHHMLGAVGDERLLSIEATPERCSTQPVTTLYGHTNHCIHFGARQTTQLITTSSRERLERLDVLLLELHAQAESSELLDILYDTEATLPMLRTDLRDPDGENTLASVIFRIDEQQCRVSVYNRERTPCYQQEI</sequence>
<dbReference type="NCBIfam" id="NF040521">
    <property type="entry name" value="C45_proenzyme"/>
    <property type="match status" value="1"/>
</dbReference>
<organism evidence="2 4">
    <name type="scientific">Kerstersia gyiorum</name>
    <dbReference type="NCBI Taxonomy" id="206506"/>
    <lineage>
        <taxon>Bacteria</taxon>
        <taxon>Pseudomonadati</taxon>
        <taxon>Pseudomonadota</taxon>
        <taxon>Betaproteobacteria</taxon>
        <taxon>Burkholderiales</taxon>
        <taxon>Alcaligenaceae</taxon>
        <taxon>Kerstersia</taxon>
    </lineage>
</organism>
<dbReference type="RefSeq" id="WP_068369489.1">
    <property type="nucleotide sequence ID" value="NZ_CBCSEB010000001.1"/>
</dbReference>
<dbReference type="EMBL" id="LBNE01000003">
    <property type="protein sequence ID" value="KKO72069.1"/>
    <property type="molecule type" value="Genomic_DNA"/>
</dbReference>
<reference evidence="3 5" key="2">
    <citation type="submission" date="2019-02" db="EMBL/GenBank/DDBJ databases">
        <title>Genomic Encyclopedia of Type Strains, Phase IV (KMG-IV): sequencing the most valuable type-strain genomes for metagenomic binning, comparative biology and taxonomic classification.</title>
        <authorList>
            <person name="Goeker M."/>
        </authorList>
    </citation>
    <scope>NUCLEOTIDE SEQUENCE [LARGE SCALE GENOMIC DNA]</scope>
    <source>
        <strain evidence="3 5">DSM 16618</strain>
    </source>
</reference>
<dbReference type="AlphaFoldDB" id="A0A171KT52"/>
<evidence type="ECO:0000313" key="4">
    <source>
        <dbReference type="Proteomes" id="UP000078084"/>
    </source>
</evidence>
<name>A0A171KT52_9BURK</name>
<dbReference type="Gene3D" id="3.60.60.10">
    <property type="entry name" value="Penicillin V Acylase, Chain A"/>
    <property type="match status" value="1"/>
</dbReference>
<dbReference type="PATRIC" id="fig|206506.3.peg.1456"/>
<dbReference type="InterPro" id="IPR047801">
    <property type="entry name" value="Peptidase_C45"/>
</dbReference>
<dbReference type="InterPro" id="IPR005079">
    <property type="entry name" value="Peptidase_C45_hydrolase"/>
</dbReference>
<evidence type="ECO:0000313" key="3">
    <source>
        <dbReference type="EMBL" id="RZS67571.1"/>
    </source>
</evidence>
<dbReference type="OrthoDB" id="6793339at2"/>
<dbReference type="Pfam" id="PF03417">
    <property type="entry name" value="AAT"/>
    <property type="match status" value="1"/>
</dbReference>
<gene>
    <name evidence="2" type="ORF">AAV32_06810</name>
    <name evidence="3" type="ORF">EV679_2797</name>
</gene>
<dbReference type="InterPro" id="IPR047794">
    <property type="entry name" value="C45_proenzyme-like"/>
</dbReference>
<evidence type="ECO:0000259" key="1">
    <source>
        <dbReference type="Pfam" id="PF03417"/>
    </source>
</evidence>
<accession>A0A171KT52</accession>
<protein>
    <submittedName>
        <fullName evidence="3">Acyl-CoA:6-aminopenicillanic acid acyl transferase</fullName>
    </submittedName>
    <submittedName>
        <fullName evidence="2">Peptidase C45</fullName>
    </submittedName>
</protein>
<keyword evidence="3" id="KW-0808">Transferase</keyword>
<reference evidence="2 4" key="1">
    <citation type="submission" date="2015-04" db="EMBL/GenBank/DDBJ databases">
        <title>Genome sequence of Kerstersia gyiorum CG1.</title>
        <authorList>
            <person name="Greninger A.L."/>
            <person name="Kozyreva V."/>
            <person name="Chaturvedi V."/>
        </authorList>
    </citation>
    <scope>NUCLEOTIDE SEQUENCE [LARGE SCALE GENOMIC DNA]</scope>
    <source>
        <strain evidence="2 4">CG1</strain>
    </source>
</reference>
<dbReference type="EMBL" id="SGWZ01000004">
    <property type="protein sequence ID" value="RZS67571.1"/>
    <property type="molecule type" value="Genomic_DNA"/>
</dbReference>
<dbReference type="PANTHER" id="PTHR34180:SF1">
    <property type="entry name" value="BETA-ALANYL-DOPAMINE_CARCININE HYDROLASE"/>
    <property type="match status" value="1"/>
</dbReference>
<comment type="caution">
    <text evidence="2">The sequence shown here is derived from an EMBL/GenBank/DDBJ whole genome shotgun (WGS) entry which is preliminary data.</text>
</comment>